<name>A0ABQ9IUE3_9CUCU</name>
<organism evidence="1 2">
    <name type="scientific">Molorchus minor</name>
    <dbReference type="NCBI Taxonomy" id="1323400"/>
    <lineage>
        <taxon>Eukaryota</taxon>
        <taxon>Metazoa</taxon>
        <taxon>Ecdysozoa</taxon>
        <taxon>Arthropoda</taxon>
        <taxon>Hexapoda</taxon>
        <taxon>Insecta</taxon>
        <taxon>Pterygota</taxon>
        <taxon>Neoptera</taxon>
        <taxon>Endopterygota</taxon>
        <taxon>Coleoptera</taxon>
        <taxon>Polyphaga</taxon>
        <taxon>Cucujiformia</taxon>
        <taxon>Chrysomeloidea</taxon>
        <taxon>Cerambycidae</taxon>
        <taxon>Lamiinae</taxon>
        <taxon>Monochamini</taxon>
        <taxon>Molorchus</taxon>
    </lineage>
</organism>
<gene>
    <name evidence="1" type="ORF">NQ317_009902</name>
</gene>
<evidence type="ECO:0000313" key="1">
    <source>
        <dbReference type="EMBL" id="KAJ8966040.1"/>
    </source>
</evidence>
<evidence type="ECO:0000313" key="2">
    <source>
        <dbReference type="Proteomes" id="UP001162164"/>
    </source>
</evidence>
<reference evidence="1" key="1">
    <citation type="journal article" date="2023" name="Insect Mol. Biol.">
        <title>Genome sequencing provides insights into the evolution of gene families encoding plant cell wall-degrading enzymes in longhorned beetles.</title>
        <authorList>
            <person name="Shin N.R."/>
            <person name="Okamura Y."/>
            <person name="Kirsch R."/>
            <person name="Pauchet Y."/>
        </authorList>
    </citation>
    <scope>NUCLEOTIDE SEQUENCE</scope>
    <source>
        <strain evidence="1">MMC_N1</strain>
    </source>
</reference>
<comment type="caution">
    <text evidence="1">The sequence shown here is derived from an EMBL/GenBank/DDBJ whole genome shotgun (WGS) entry which is preliminary data.</text>
</comment>
<proteinExistence type="predicted"/>
<sequence>MSIGLNIVLNRQNPAAIKKSGVNVCVSFGHYMLLQSNDTAENETVEGLLIQLVHDLTEKQLYDQYEQMEEGEEE</sequence>
<dbReference type="Proteomes" id="UP001162164">
    <property type="component" value="Unassembled WGS sequence"/>
</dbReference>
<keyword evidence="2" id="KW-1185">Reference proteome</keyword>
<accession>A0ABQ9IUE3</accession>
<protein>
    <submittedName>
        <fullName evidence="1">Uncharacterized protein</fullName>
    </submittedName>
</protein>
<dbReference type="EMBL" id="JAPWTJ010002466">
    <property type="protein sequence ID" value="KAJ8966040.1"/>
    <property type="molecule type" value="Genomic_DNA"/>
</dbReference>